<gene>
    <name evidence="1" type="ORF">ABW22_00005</name>
</gene>
<dbReference type="EMBL" id="LDUG01000001">
    <property type="protein sequence ID" value="KVW99763.1"/>
    <property type="molecule type" value="Genomic_DNA"/>
</dbReference>
<proteinExistence type="predicted"/>
<evidence type="ECO:0000313" key="1">
    <source>
        <dbReference type="EMBL" id="KVW99763.1"/>
    </source>
</evidence>
<keyword evidence="2" id="KW-1185">Reference proteome</keyword>
<name>A0A106BWK4_THIDE</name>
<organism evidence="1 2">
    <name type="scientific">Thiobacillus denitrificans</name>
    <dbReference type="NCBI Taxonomy" id="36861"/>
    <lineage>
        <taxon>Bacteria</taxon>
        <taxon>Pseudomonadati</taxon>
        <taxon>Pseudomonadota</taxon>
        <taxon>Betaproteobacteria</taxon>
        <taxon>Nitrosomonadales</taxon>
        <taxon>Thiobacillaceae</taxon>
        <taxon>Thiobacillus</taxon>
    </lineage>
</organism>
<reference evidence="1 2" key="1">
    <citation type="journal article" date="2015" name="Appl. Environ. Microbiol.">
        <title>Aerobic and Anaerobic Thiosulfate Oxidation by a Cold-Adapted, Subglacial Chemoautotroph.</title>
        <authorList>
            <person name="Harrold Z.R."/>
            <person name="Skidmore M.L."/>
            <person name="Hamilton T.L."/>
            <person name="Desch L."/>
            <person name="Amada K."/>
            <person name="van Gelder W."/>
            <person name="Glover K."/>
            <person name="Roden E.E."/>
            <person name="Boyd E.S."/>
        </authorList>
    </citation>
    <scope>NUCLEOTIDE SEQUENCE [LARGE SCALE GENOMIC DNA]</scope>
    <source>
        <strain evidence="1 2">RG</strain>
    </source>
</reference>
<accession>A0A106BWK4</accession>
<dbReference type="AlphaFoldDB" id="A0A106BWK4"/>
<comment type="caution">
    <text evidence="1">The sequence shown here is derived from an EMBL/GenBank/DDBJ whole genome shotgun (WGS) entry which is preliminary data.</text>
</comment>
<dbReference type="Proteomes" id="UP000064243">
    <property type="component" value="Unassembled WGS sequence"/>
</dbReference>
<sequence length="88" mass="9942">WGENKNQDSIGKNLFDINGALKINFKNDISAMRDPLFNGMARRAVSVAVNMRPLQKSIALHHAIELFRRQEKVLPAMLFLPARWPGGV</sequence>
<feature type="non-terminal residue" evidence="1">
    <location>
        <position position="1"/>
    </location>
</feature>
<evidence type="ECO:0000313" key="2">
    <source>
        <dbReference type="Proteomes" id="UP000064243"/>
    </source>
</evidence>
<protein>
    <submittedName>
        <fullName evidence="1">Uncharacterized protein</fullName>
    </submittedName>
</protein>